<organism evidence="2 3">
    <name type="scientific">Tenebrio molitor</name>
    <name type="common">Yellow mealworm beetle</name>
    <dbReference type="NCBI Taxonomy" id="7067"/>
    <lineage>
        <taxon>Eukaryota</taxon>
        <taxon>Metazoa</taxon>
        <taxon>Ecdysozoa</taxon>
        <taxon>Arthropoda</taxon>
        <taxon>Hexapoda</taxon>
        <taxon>Insecta</taxon>
        <taxon>Pterygota</taxon>
        <taxon>Neoptera</taxon>
        <taxon>Endopterygota</taxon>
        <taxon>Coleoptera</taxon>
        <taxon>Polyphaga</taxon>
        <taxon>Cucujiformia</taxon>
        <taxon>Tenebrionidae</taxon>
        <taxon>Tenebrio</taxon>
    </lineage>
</organism>
<dbReference type="EMBL" id="JABDTM020028655">
    <property type="protein sequence ID" value="KAH0808587.1"/>
    <property type="molecule type" value="Genomic_DNA"/>
</dbReference>
<reference evidence="2" key="2">
    <citation type="submission" date="2021-08" db="EMBL/GenBank/DDBJ databases">
        <authorList>
            <person name="Eriksson T."/>
        </authorList>
    </citation>
    <scope>NUCLEOTIDE SEQUENCE</scope>
    <source>
        <strain evidence="2">Stoneville</strain>
        <tissue evidence="2">Whole head</tissue>
    </source>
</reference>
<feature type="chain" id="PRO_5035323692" evidence="1">
    <location>
        <begin position="17"/>
        <end position="132"/>
    </location>
</feature>
<evidence type="ECO:0000256" key="1">
    <source>
        <dbReference type="SAM" id="SignalP"/>
    </source>
</evidence>
<reference evidence="2" key="1">
    <citation type="journal article" date="2020" name="J Insects Food Feed">
        <title>The yellow mealworm (Tenebrio molitor) genome: a resource for the emerging insects as food and feed industry.</title>
        <authorList>
            <person name="Eriksson T."/>
            <person name="Andere A."/>
            <person name="Kelstrup H."/>
            <person name="Emery V."/>
            <person name="Picard C."/>
        </authorList>
    </citation>
    <scope>NUCLEOTIDE SEQUENCE</scope>
    <source>
        <strain evidence="2">Stoneville</strain>
        <tissue evidence="2">Whole head</tissue>
    </source>
</reference>
<keyword evidence="3" id="KW-1185">Reference proteome</keyword>
<comment type="caution">
    <text evidence="2">The sequence shown here is derived from an EMBL/GenBank/DDBJ whole genome shotgun (WGS) entry which is preliminary data.</text>
</comment>
<dbReference type="Proteomes" id="UP000719412">
    <property type="component" value="Unassembled WGS sequence"/>
</dbReference>
<accession>A0A8J6H658</accession>
<keyword evidence="1" id="KW-0732">Signal</keyword>
<proteinExistence type="predicted"/>
<dbReference type="AlphaFoldDB" id="A0A8J6H658"/>
<sequence length="132" mass="14403">MKISAVVLVLVTAALCEEIHPESSVVQVKEEPGPGGAWQTKVQWKAHWVKHWETRKNCCVLDMDSCVEKGVGTCARKRVDTVSKAAAHLGTASDLGTAADLGATTSLNRAILKEISIYNYTLYALLYTIKDK</sequence>
<feature type="signal peptide" evidence="1">
    <location>
        <begin position="1"/>
        <end position="16"/>
    </location>
</feature>
<protein>
    <submittedName>
        <fullName evidence="2">Uncharacterized protein</fullName>
    </submittedName>
</protein>
<name>A0A8J6H658_TENMO</name>
<evidence type="ECO:0000313" key="3">
    <source>
        <dbReference type="Proteomes" id="UP000719412"/>
    </source>
</evidence>
<evidence type="ECO:0000313" key="2">
    <source>
        <dbReference type="EMBL" id="KAH0808587.1"/>
    </source>
</evidence>
<gene>
    <name evidence="2" type="ORF">GEV33_014204</name>
</gene>